<proteinExistence type="predicted"/>
<dbReference type="EMBL" id="CP163431">
    <property type="protein sequence ID" value="XDQ07649.1"/>
    <property type="molecule type" value="Genomic_DNA"/>
</dbReference>
<gene>
    <name evidence="2" type="ORF">AB5J58_49065</name>
</gene>
<evidence type="ECO:0000313" key="2">
    <source>
        <dbReference type="EMBL" id="XDQ07649.1"/>
    </source>
</evidence>
<keyword evidence="1" id="KW-1133">Transmembrane helix</keyword>
<accession>A0AB39MNQ3</accession>
<organism evidence="2">
    <name type="scientific">Streptomyces sp. R08</name>
    <dbReference type="NCBI Taxonomy" id="3238624"/>
    <lineage>
        <taxon>Bacteria</taxon>
        <taxon>Bacillati</taxon>
        <taxon>Actinomycetota</taxon>
        <taxon>Actinomycetes</taxon>
        <taxon>Kitasatosporales</taxon>
        <taxon>Streptomycetaceae</taxon>
        <taxon>Streptomyces</taxon>
    </lineage>
</organism>
<name>A0AB39MNQ3_9ACTN</name>
<evidence type="ECO:0000256" key="1">
    <source>
        <dbReference type="SAM" id="Phobius"/>
    </source>
</evidence>
<protein>
    <submittedName>
        <fullName evidence="2">Uncharacterized protein</fullName>
    </submittedName>
</protein>
<sequence length="51" mass="5496">MPSTFRPLPNPPAVDLRLGGLRLTIQRLPYPLLTFLTGIAGSAGGAMWFGR</sequence>
<keyword evidence="1" id="KW-0812">Transmembrane</keyword>
<dbReference type="AlphaFoldDB" id="A0AB39MNQ3"/>
<dbReference type="RefSeq" id="WP_369192419.1">
    <property type="nucleotide sequence ID" value="NZ_CP163431.1"/>
</dbReference>
<keyword evidence="1" id="KW-0472">Membrane</keyword>
<feature type="transmembrane region" description="Helical" evidence="1">
    <location>
        <begin position="28"/>
        <end position="49"/>
    </location>
</feature>
<reference evidence="2" key="1">
    <citation type="submission" date="2024-07" db="EMBL/GenBank/DDBJ databases">
        <authorList>
            <person name="Yu S.T."/>
        </authorList>
    </citation>
    <scope>NUCLEOTIDE SEQUENCE</scope>
    <source>
        <strain evidence="2">R08</strain>
    </source>
</reference>